<accession>A0A0P6JCF1</accession>
<organism evidence="1">
    <name type="scientific">Daphnia magna</name>
    <dbReference type="NCBI Taxonomy" id="35525"/>
    <lineage>
        <taxon>Eukaryota</taxon>
        <taxon>Metazoa</taxon>
        <taxon>Ecdysozoa</taxon>
        <taxon>Arthropoda</taxon>
        <taxon>Crustacea</taxon>
        <taxon>Branchiopoda</taxon>
        <taxon>Diplostraca</taxon>
        <taxon>Cladocera</taxon>
        <taxon>Anomopoda</taxon>
        <taxon>Daphniidae</taxon>
        <taxon>Daphnia</taxon>
    </lineage>
</organism>
<evidence type="ECO:0000313" key="1">
    <source>
        <dbReference type="EMBL" id="JAN75279.1"/>
    </source>
</evidence>
<protein>
    <submittedName>
        <fullName evidence="1">Uncharacterized protein</fullName>
    </submittedName>
</protein>
<dbReference type="EMBL" id="GDIQ01019458">
    <property type="protein sequence ID" value="JAN75279.1"/>
    <property type="molecule type" value="Transcribed_RNA"/>
</dbReference>
<proteinExistence type="predicted"/>
<reference evidence="1" key="1">
    <citation type="submission" date="2015-10" db="EMBL/GenBank/DDBJ databases">
        <title>EvidentialGene: Evidence-directed Construction of Complete mRNA Transcriptomes without Genomes.</title>
        <authorList>
            <person name="Gilbert D.G."/>
        </authorList>
    </citation>
    <scope>NUCLEOTIDE SEQUENCE</scope>
</reference>
<name>A0A0P6JCF1_9CRUS</name>
<sequence length="95" mass="11029">MRTGKYRFKSSRSPSFHWIACVYPALCSVVPSVIRRQPKKWFLSPQRTRSSSGMCPLADSNHWHLLKNKRLKDSLLIQPIRASNVLSQSHMPKHE</sequence>
<dbReference type="AlphaFoldDB" id="A0A0P6JCF1"/>